<comment type="similarity">
    <text evidence="1">Belongs to the Gfa family.</text>
</comment>
<organism evidence="7 8">
    <name type="scientific">Pseudooceanicola lipolyticus</name>
    <dbReference type="NCBI Taxonomy" id="2029104"/>
    <lineage>
        <taxon>Bacteria</taxon>
        <taxon>Pseudomonadati</taxon>
        <taxon>Pseudomonadota</taxon>
        <taxon>Alphaproteobacteria</taxon>
        <taxon>Rhodobacterales</taxon>
        <taxon>Paracoccaceae</taxon>
        <taxon>Pseudooceanicola</taxon>
    </lineage>
</organism>
<comment type="caution">
    <text evidence="7">The sequence shown here is derived from an EMBL/GenBank/DDBJ whole genome shotgun (WGS) entry which is preliminary data.</text>
</comment>
<evidence type="ECO:0000256" key="1">
    <source>
        <dbReference type="ARBA" id="ARBA00005495"/>
    </source>
</evidence>
<evidence type="ECO:0000259" key="6">
    <source>
        <dbReference type="PROSITE" id="PS51891"/>
    </source>
</evidence>
<dbReference type="EMBL" id="PGTB01000238">
    <property type="protein sequence ID" value="PJE34109.1"/>
    <property type="molecule type" value="Genomic_DNA"/>
</dbReference>
<feature type="region of interest" description="Disordered" evidence="5">
    <location>
        <begin position="1"/>
        <end position="33"/>
    </location>
</feature>
<dbReference type="PANTHER" id="PTHR33337">
    <property type="entry name" value="GFA DOMAIN-CONTAINING PROTEIN"/>
    <property type="match status" value="1"/>
</dbReference>
<dbReference type="SUPFAM" id="SSF51316">
    <property type="entry name" value="Mss4-like"/>
    <property type="match status" value="1"/>
</dbReference>
<dbReference type="Pfam" id="PF04828">
    <property type="entry name" value="GFA"/>
    <property type="match status" value="1"/>
</dbReference>
<feature type="domain" description="CENP-V/GFA" evidence="6">
    <location>
        <begin position="74"/>
        <end position="182"/>
    </location>
</feature>
<dbReference type="PROSITE" id="PS51891">
    <property type="entry name" value="CENP_V_GFA"/>
    <property type="match status" value="1"/>
</dbReference>
<keyword evidence="4" id="KW-0456">Lyase</keyword>
<keyword evidence="8" id="KW-1185">Reference proteome</keyword>
<proteinExistence type="inferred from homology"/>
<dbReference type="GO" id="GO:0046872">
    <property type="term" value="F:metal ion binding"/>
    <property type="evidence" value="ECO:0007669"/>
    <property type="project" value="UniProtKB-KW"/>
</dbReference>
<dbReference type="GO" id="GO:0016846">
    <property type="term" value="F:carbon-sulfur lyase activity"/>
    <property type="evidence" value="ECO:0007669"/>
    <property type="project" value="InterPro"/>
</dbReference>
<dbReference type="Proteomes" id="UP000231553">
    <property type="component" value="Unassembled WGS sequence"/>
</dbReference>
<evidence type="ECO:0000256" key="4">
    <source>
        <dbReference type="ARBA" id="ARBA00023239"/>
    </source>
</evidence>
<keyword evidence="3" id="KW-0862">Zinc</keyword>
<evidence type="ECO:0000313" key="7">
    <source>
        <dbReference type="EMBL" id="PJE34109.1"/>
    </source>
</evidence>
<gene>
    <name evidence="7" type="ORF">CVM52_23975</name>
</gene>
<reference evidence="7 8" key="1">
    <citation type="journal article" date="2018" name="Int. J. Syst. Evol. Microbiol.">
        <title>Pseudooceanicola lipolyticus sp. nov., a marine alphaproteobacterium, reclassification of Oceanicola flagellatus as Pseudooceanicola flagellatus comb. nov. and emended description of the genus Pseudooceanicola.</title>
        <authorList>
            <person name="Huang M.-M."/>
            <person name="Guo L.-L."/>
            <person name="Wu Y.-H."/>
            <person name="Lai Q.-L."/>
            <person name="Shao Z.-Z."/>
            <person name="Wang C.-S."/>
            <person name="Wu M."/>
            <person name="Xu X.-W."/>
        </authorList>
    </citation>
    <scope>NUCLEOTIDE SEQUENCE [LARGE SCALE GENOMIC DNA]</scope>
    <source>
        <strain evidence="7 8">157</strain>
    </source>
</reference>
<dbReference type="InterPro" id="IPR006913">
    <property type="entry name" value="CENP-V/GFA"/>
</dbReference>
<dbReference type="Gene3D" id="3.90.1590.10">
    <property type="entry name" value="glutathione-dependent formaldehyde- activating enzyme (gfa)"/>
    <property type="match status" value="1"/>
</dbReference>
<dbReference type="PANTHER" id="PTHR33337:SF40">
    <property type="entry name" value="CENP-V_GFA DOMAIN-CONTAINING PROTEIN-RELATED"/>
    <property type="match status" value="1"/>
</dbReference>
<dbReference type="InterPro" id="IPR011057">
    <property type="entry name" value="Mss4-like_sf"/>
</dbReference>
<evidence type="ECO:0000313" key="8">
    <source>
        <dbReference type="Proteomes" id="UP000231553"/>
    </source>
</evidence>
<protein>
    <recommendedName>
        <fullName evidence="6">CENP-V/GFA domain-containing protein</fullName>
    </recommendedName>
</protein>
<name>A0A2M8IUA7_9RHOB</name>
<accession>A0A2M8IUA7</accession>
<evidence type="ECO:0000256" key="3">
    <source>
        <dbReference type="ARBA" id="ARBA00022833"/>
    </source>
</evidence>
<sequence>MRSATGSRRRWPARCRMPASPSMSNPATRPRPAESRCWDDRFRVAGRVAVNFRSDVIAAGRCGPAARGSDTMEKTGRCLCGAVSFAYEGAENWRVHCHCESCRRQTASAFTTFLGVSNGQWAWTGATPKVYRSSPGVRRSFCGTCGAPVAFEADRYPDEIHFYAALLDDHSDFAPQGHVHWDERVAWVTPADDLPRKPA</sequence>
<keyword evidence="2" id="KW-0479">Metal-binding</keyword>
<evidence type="ECO:0000256" key="2">
    <source>
        <dbReference type="ARBA" id="ARBA00022723"/>
    </source>
</evidence>
<evidence type="ECO:0000256" key="5">
    <source>
        <dbReference type="SAM" id="MobiDB-lite"/>
    </source>
</evidence>
<dbReference type="AlphaFoldDB" id="A0A2M8IUA7"/>
<dbReference type="OrthoDB" id="9807246at2"/>